<dbReference type="RefSeq" id="WP_150019212.1">
    <property type="nucleotide sequence ID" value="NZ_VWVM01000001.1"/>
</dbReference>
<dbReference type="PROSITE" id="PS50943">
    <property type="entry name" value="HTH_CROC1"/>
    <property type="match status" value="1"/>
</dbReference>
<proteinExistence type="predicted"/>
<keyword evidence="6" id="KW-1185">Reference proteome</keyword>
<sequence length="274" mass="29853">MSFKDSHMKIDDSFCKRIAIARTALGLTQSQLADIVGIVRRQIAAYEAGDSKPRDKVLRNLAAALGTSTEWLSTGNGRGPDVNHIKRTVTVREIPVLSWGMAMTLLDNDTSPAHGTPSIKDYIPAPSISISENAFAIEISGDSMASSGSVSFPDGTVVIFEPYEEAFSGDFVFCKFDDDFATFKQLVQDQGQKFLRSLNPAYPLIPIKDVEIKGIAIHSQTSLSRAYPIDAGDPELSTCKSSTLLASKDYDSRLSSLEDKIDQILKTINNKKPA</sequence>
<dbReference type="InterPro" id="IPR010982">
    <property type="entry name" value="Lambda_DNA-bd_dom_sf"/>
</dbReference>
<dbReference type="InterPro" id="IPR036286">
    <property type="entry name" value="LexA/Signal_pep-like_sf"/>
</dbReference>
<dbReference type="SMART" id="SM00530">
    <property type="entry name" value="HTH_XRE"/>
    <property type="match status" value="1"/>
</dbReference>
<evidence type="ECO:0000259" key="4">
    <source>
        <dbReference type="PROSITE" id="PS50943"/>
    </source>
</evidence>
<dbReference type="InterPro" id="IPR015927">
    <property type="entry name" value="Peptidase_S24_S26A/B/C"/>
</dbReference>
<dbReference type="EMBL" id="VWVM01000001">
    <property type="protein sequence ID" value="KAA6128975.1"/>
    <property type="molecule type" value="Genomic_DNA"/>
</dbReference>
<gene>
    <name evidence="5" type="ORF">F3I20_01350</name>
</gene>
<dbReference type="GO" id="GO:0003677">
    <property type="term" value="F:DNA binding"/>
    <property type="evidence" value="ECO:0007669"/>
    <property type="project" value="UniProtKB-KW"/>
</dbReference>
<dbReference type="AlphaFoldDB" id="A0AB34CQA9"/>
<dbReference type="InterPro" id="IPR039418">
    <property type="entry name" value="LexA-like"/>
</dbReference>
<evidence type="ECO:0000313" key="5">
    <source>
        <dbReference type="EMBL" id="KAA6128975.1"/>
    </source>
</evidence>
<dbReference type="SUPFAM" id="SSF51306">
    <property type="entry name" value="LexA/Signal peptidase"/>
    <property type="match status" value="1"/>
</dbReference>
<accession>A0AB34CQA9</accession>
<dbReference type="CDD" id="cd00093">
    <property type="entry name" value="HTH_XRE"/>
    <property type="match status" value="1"/>
</dbReference>
<keyword evidence="2" id="KW-0238">DNA-binding</keyword>
<dbReference type="Gene3D" id="1.10.260.40">
    <property type="entry name" value="lambda repressor-like DNA-binding domains"/>
    <property type="match status" value="1"/>
</dbReference>
<protein>
    <submittedName>
        <fullName evidence="5">Helix-turn-helix domain-containing protein</fullName>
    </submittedName>
</protein>
<dbReference type="CDD" id="cd06529">
    <property type="entry name" value="S24_LexA-like"/>
    <property type="match status" value="1"/>
</dbReference>
<dbReference type="Gene3D" id="2.10.109.10">
    <property type="entry name" value="Umud Fragment, subunit A"/>
    <property type="match status" value="1"/>
</dbReference>
<dbReference type="PANTHER" id="PTHR40661:SF3">
    <property type="entry name" value="FELS-1 PROPHAGE TRANSCRIPTIONAL REGULATOR"/>
    <property type="match status" value="1"/>
</dbReference>
<organism evidence="5 6">
    <name type="scientific">Candidatus Pantoea gossypiicola</name>
    <dbReference type="NCBI Taxonomy" id="2608008"/>
    <lineage>
        <taxon>Bacteria</taxon>
        <taxon>Pseudomonadati</taxon>
        <taxon>Pseudomonadota</taxon>
        <taxon>Gammaproteobacteria</taxon>
        <taxon>Enterobacterales</taxon>
        <taxon>Erwiniaceae</taxon>
        <taxon>Pantoea</taxon>
    </lineage>
</organism>
<dbReference type="Pfam" id="PF00717">
    <property type="entry name" value="Peptidase_S24"/>
    <property type="match status" value="1"/>
</dbReference>
<dbReference type="Pfam" id="PF01381">
    <property type="entry name" value="HTH_3"/>
    <property type="match status" value="1"/>
</dbReference>
<dbReference type="Proteomes" id="UP000324255">
    <property type="component" value="Unassembled WGS sequence"/>
</dbReference>
<name>A0AB34CQA9_9GAMM</name>
<keyword evidence="1" id="KW-0805">Transcription regulation</keyword>
<dbReference type="SUPFAM" id="SSF47413">
    <property type="entry name" value="lambda repressor-like DNA-binding domains"/>
    <property type="match status" value="1"/>
</dbReference>
<reference evidence="5 6" key="1">
    <citation type="submission" date="2019-09" db="EMBL/GenBank/DDBJ databases">
        <title>Genomic diversity of phyloplane-associated Pantoea species in Pakistan cotton crop.</title>
        <authorList>
            <person name="Tufail M.R."/>
            <person name="Cook D.R."/>
        </authorList>
    </citation>
    <scope>NUCLEOTIDE SEQUENCE [LARGE SCALE GENOMIC DNA]</scope>
    <source>
        <strain evidence="5 6">B_8</strain>
    </source>
</reference>
<dbReference type="PANTHER" id="PTHR40661">
    <property type="match status" value="1"/>
</dbReference>
<dbReference type="InterPro" id="IPR001387">
    <property type="entry name" value="Cro/C1-type_HTH"/>
</dbReference>
<evidence type="ECO:0000313" key="6">
    <source>
        <dbReference type="Proteomes" id="UP000324255"/>
    </source>
</evidence>
<feature type="domain" description="HTH cro/C1-type" evidence="4">
    <location>
        <begin position="18"/>
        <end position="72"/>
    </location>
</feature>
<evidence type="ECO:0000256" key="2">
    <source>
        <dbReference type="ARBA" id="ARBA00023125"/>
    </source>
</evidence>
<evidence type="ECO:0000256" key="1">
    <source>
        <dbReference type="ARBA" id="ARBA00023015"/>
    </source>
</evidence>
<keyword evidence="3" id="KW-0804">Transcription</keyword>
<comment type="caution">
    <text evidence="5">The sequence shown here is derived from an EMBL/GenBank/DDBJ whole genome shotgun (WGS) entry which is preliminary data.</text>
</comment>
<evidence type="ECO:0000256" key="3">
    <source>
        <dbReference type="ARBA" id="ARBA00023163"/>
    </source>
</evidence>